<comment type="similarity">
    <text evidence="11">Belongs to the binding-protein-dependent transport system permease family.</text>
</comment>
<dbReference type="RefSeq" id="WP_302909844.1">
    <property type="nucleotide sequence ID" value="NZ_JAUMIS010000002.1"/>
</dbReference>
<feature type="transmembrane region" description="Helical" evidence="11">
    <location>
        <begin position="140"/>
        <end position="166"/>
    </location>
</feature>
<dbReference type="Pfam" id="PF00528">
    <property type="entry name" value="BPD_transp_1"/>
    <property type="match status" value="1"/>
</dbReference>
<feature type="transmembrane region" description="Helical" evidence="11">
    <location>
        <begin position="247"/>
        <end position="266"/>
    </location>
</feature>
<evidence type="ECO:0000256" key="9">
    <source>
        <dbReference type="ARBA" id="ARBA00022989"/>
    </source>
</evidence>
<evidence type="ECO:0000313" key="14">
    <source>
        <dbReference type="Proteomes" id="UP001168640"/>
    </source>
</evidence>
<feature type="transmembrane region" description="Helical" evidence="11">
    <location>
        <begin position="295"/>
        <end position="320"/>
    </location>
</feature>
<evidence type="ECO:0000256" key="6">
    <source>
        <dbReference type="ARBA" id="ARBA00022519"/>
    </source>
</evidence>
<keyword evidence="4 11" id="KW-0813">Transport</keyword>
<dbReference type="PANTHER" id="PTHR30183:SF9">
    <property type="entry name" value="THIAMINE TRANSPORT SYSTEM PERMEASE PROTEIN THIP"/>
    <property type="match status" value="1"/>
</dbReference>
<comment type="subunit">
    <text evidence="2">The complex is composed of two ATP-binding proteins (ThiQ), two transmembrane proteins (ThiP) and a solute-binding protein (ThiB).</text>
</comment>
<evidence type="ECO:0000256" key="4">
    <source>
        <dbReference type="ARBA" id="ARBA00022448"/>
    </source>
</evidence>
<feature type="transmembrane region" description="Helical" evidence="11">
    <location>
        <begin position="199"/>
        <end position="221"/>
    </location>
</feature>
<feature type="transmembrane region" description="Helical" evidence="11">
    <location>
        <begin position="102"/>
        <end position="120"/>
    </location>
</feature>
<feature type="transmembrane region" description="Helical" evidence="11">
    <location>
        <begin position="467"/>
        <end position="489"/>
    </location>
</feature>
<keyword evidence="7 11" id="KW-0812">Transmembrane</keyword>
<dbReference type="Gene3D" id="1.10.3720.10">
    <property type="entry name" value="MetI-like"/>
    <property type="match status" value="2"/>
</dbReference>
<evidence type="ECO:0000256" key="11">
    <source>
        <dbReference type="RuleBase" id="RU363032"/>
    </source>
</evidence>
<evidence type="ECO:0000256" key="2">
    <source>
        <dbReference type="ARBA" id="ARBA00011650"/>
    </source>
</evidence>
<dbReference type="InterPro" id="IPR035906">
    <property type="entry name" value="MetI-like_sf"/>
</dbReference>
<comment type="caution">
    <text evidence="13">The sequence shown here is derived from an EMBL/GenBank/DDBJ whole genome shotgun (WGS) entry which is preliminary data.</text>
</comment>
<dbReference type="SUPFAM" id="SSF161098">
    <property type="entry name" value="MetI-like"/>
    <property type="match status" value="2"/>
</dbReference>
<dbReference type="CDD" id="cd06261">
    <property type="entry name" value="TM_PBP2"/>
    <property type="match status" value="1"/>
</dbReference>
<keyword evidence="6" id="KW-0997">Cell inner membrane</keyword>
<evidence type="ECO:0000256" key="1">
    <source>
        <dbReference type="ARBA" id="ARBA00004429"/>
    </source>
</evidence>
<protein>
    <recommendedName>
        <fullName evidence="3">Thiamine transport system permease protein ThiP</fullName>
    </recommendedName>
</protein>
<gene>
    <name evidence="13" type="primary">thiP</name>
    <name evidence="13" type="ORF">QVZ43_10150</name>
</gene>
<feature type="transmembrane region" description="Helical" evidence="11">
    <location>
        <begin position="20"/>
        <end position="41"/>
    </location>
</feature>
<dbReference type="EMBL" id="JAUMIS010000002">
    <property type="protein sequence ID" value="MDO3722084.1"/>
    <property type="molecule type" value="Genomic_DNA"/>
</dbReference>
<evidence type="ECO:0000256" key="7">
    <source>
        <dbReference type="ARBA" id="ARBA00022692"/>
    </source>
</evidence>
<dbReference type="InterPro" id="IPR005947">
    <property type="entry name" value="ThiP_ABC_transpt"/>
</dbReference>
<feature type="domain" description="ABC transmembrane type-1" evidence="12">
    <location>
        <begin position="59"/>
        <end position="265"/>
    </location>
</feature>
<name>A0ABT8W1H3_9GAMM</name>
<feature type="transmembrane region" description="Helical" evidence="11">
    <location>
        <begin position="409"/>
        <end position="429"/>
    </location>
</feature>
<dbReference type="InterPro" id="IPR000515">
    <property type="entry name" value="MetI-like"/>
</dbReference>
<feature type="transmembrane region" description="Helical" evidence="11">
    <location>
        <begin position="340"/>
        <end position="364"/>
    </location>
</feature>
<dbReference type="PANTHER" id="PTHR30183">
    <property type="entry name" value="MOLYBDENUM TRANSPORT SYSTEM PERMEASE PROTEIN MODB"/>
    <property type="match status" value="1"/>
</dbReference>
<dbReference type="PROSITE" id="PS50928">
    <property type="entry name" value="ABC_TM1"/>
    <property type="match status" value="2"/>
</dbReference>
<evidence type="ECO:0000313" key="13">
    <source>
        <dbReference type="EMBL" id="MDO3722084.1"/>
    </source>
</evidence>
<comment type="subcellular location">
    <subcellularLocation>
        <location evidence="1">Cell inner membrane</location>
        <topology evidence="1">Multi-pass membrane protein</topology>
    </subcellularLocation>
    <subcellularLocation>
        <location evidence="11">Cell membrane</location>
        <topology evidence="11">Multi-pass membrane protein</topology>
    </subcellularLocation>
</comment>
<feature type="transmembrane region" description="Helical" evidence="11">
    <location>
        <begin position="509"/>
        <end position="533"/>
    </location>
</feature>
<sequence>MELKTTPPLSNPNWLRWPGLMVGAGILVLAFGGVGALLWQSPNLPLPDLWQSAYLRNVLRFTVWQAVLSTLLSILLAIPVARALVRHRQFPGRSLLLRLMELSLVIPTIVAVSGLVGIYGRQGWLTQWLQAAGLDAGWSLYGLNGIVLAHVFFNAPMAARILLMAFDRVPAPQRRIASQLGLGSLWLWRALEWPAIKNVLPGVATLVFTLCFTSFAIVMTLGGGPGATTLEVAIYQALRFEFDSSRAAMLAIVQLVICGTLWYLALRRGMDSALVPGRQLSLAPKRKDSRGISRYGDSVLITLFASFLLFPLAFVVFRGLPGLPDSLLPLADSALLKATLRSLIIALPAGFVSVAAALLILGGYRTTRNRWLARMPATLAHVPLFIPPLVLGTGLFLAIRPKLGMNVEAFGLVALVNALMALPFVIQIIRAPLDSMDAMSLRQADQLNIRGWYRWRLLYWPRLRRPLGLGIAYGAGLSLGDFGVIALFGTPNEPTIPVLLYQQLGSYQMQAAATTGLWLLVLLLGLFLVTGLITRSPKNVSKTDQPMESARA</sequence>
<keyword evidence="14" id="KW-1185">Reference proteome</keyword>
<reference evidence="13" key="1">
    <citation type="submission" date="2023-07" db="EMBL/GenBank/DDBJ databases">
        <title>Marinobacter sp. chi1 genome sequencing and assembly.</title>
        <authorList>
            <person name="Park S."/>
        </authorList>
    </citation>
    <scope>NUCLEOTIDE SEQUENCE</scope>
    <source>
        <strain evidence="13">Chi1</strain>
    </source>
</reference>
<dbReference type="Proteomes" id="UP001168640">
    <property type="component" value="Unassembled WGS sequence"/>
</dbReference>
<feature type="transmembrane region" description="Helical" evidence="11">
    <location>
        <begin position="61"/>
        <end position="81"/>
    </location>
</feature>
<evidence type="ECO:0000256" key="5">
    <source>
        <dbReference type="ARBA" id="ARBA00022475"/>
    </source>
</evidence>
<evidence type="ECO:0000256" key="3">
    <source>
        <dbReference type="ARBA" id="ARBA00016947"/>
    </source>
</evidence>
<keyword evidence="5" id="KW-1003">Cell membrane</keyword>
<keyword evidence="9 11" id="KW-1133">Transmembrane helix</keyword>
<feature type="transmembrane region" description="Helical" evidence="11">
    <location>
        <begin position="376"/>
        <end position="397"/>
    </location>
</feature>
<evidence type="ECO:0000256" key="8">
    <source>
        <dbReference type="ARBA" id="ARBA00022737"/>
    </source>
</evidence>
<evidence type="ECO:0000259" key="12">
    <source>
        <dbReference type="PROSITE" id="PS50928"/>
    </source>
</evidence>
<feature type="domain" description="ABC transmembrane type-1" evidence="12">
    <location>
        <begin position="339"/>
        <end position="530"/>
    </location>
</feature>
<proteinExistence type="inferred from homology"/>
<keyword evidence="10 11" id="KW-0472">Membrane</keyword>
<keyword evidence="8" id="KW-0677">Repeat</keyword>
<dbReference type="NCBIfam" id="TIGR01253">
    <property type="entry name" value="thiP"/>
    <property type="match status" value="1"/>
</dbReference>
<evidence type="ECO:0000256" key="10">
    <source>
        <dbReference type="ARBA" id="ARBA00023136"/>
    </source>
</evidence>
<accession>A0ABT8W1H3</accession>
<organism evidence="13 14">
    <name type="scientific">Marinobacter suaedae</name>
    <dbReference type="NCBI Taxonomy" id="3057675"/>
    <lineage>
        <taxon>Bacteria</taxon>
        <taxon>Pseudomonadati</taxon>
        <taxon>Pseudomonadota</taxon>
        <taxon>Gammaproteobacteria</taxon>
        <taxon>Pseudomonadales</taxon>
        <taxon>Marinobacteraceae</taxon>
        <taxon>Marinobacter</taxon>
    </lineage>
</organism>